<keyword evidence="2" id="KW-0732">Signal</keyword>
<feature type="signal peptide" evidence="2">
    <location>
        <begin position="1"/>
        <end position="18"/>
    </location>
</feature>
<gene>
    <name evidence="3" type="ORF">CONCODRAFT_7801</name>
</gene>
<proteinExistence type="predicted"/>
<organism evidence="3 4">
    <name type="scientific">Conidiobolus coronatus (strain ATCC 28846 / CBS 209.66 / NRRL 28638)</name>
    <name type="common">Delacroixia coronata</name>
    <dbReference type="NCBI Taxonomy" id="796925"/>
    <lineage>
        <taxon>Eukaryota</taxon>
        <taxon>Fungi</taxon>
        <taxon>Fungi incertae sedis</taxon>
        <taxon>Zoopagomycota</taxon>
        <taxon>Entomophthoromycotina</taxon>
        <taxon>Entomophthoromycetes</taxon>
        <taxon>Entomophthorales</taxon>
        <taxon>Ancylistaceae</taxon>
        <taxon>Conidiobolus</taxon>
    </lineage>
</organism>
<dbReference type="EMBL" id="KQ964525">
    <property type="protein sequence ID" value="KXN69717.1"/>
    <property type="molecule type" value="Genomic_DNA"/>
</dbReference>
<dbReference type="Proteomes" id="UP000070444">
    <property type="component" value="Unassembled WGS sequence"/>
</dbReference>
<feature type="region of interest" description="Disordered" evidence="1">
    <location>
        <begin position="46"/>
        <end position="84"/>
    </location>
</feature>
<feature type="chain" id="PRO_5007294447" description="Secreted protein" evidence="2">
    <location>
        <begin position="19"/>
        <end position="84"/>
    </location>
</feature>
<accession>A0A137P3X6</accession>
<protein>
    <recommendedName>
        <fullName evidence="5">Secreted protein</fullName>
    </recommendedName>
</protein>
<evidence type="ECO:0008006" key="5">
    <source>
        <dbReference type="Google" id="ProtNLM"/>
    </source>
</evidence>
<evidence type="ECO:0000256" key="2">
    <source>
        <dbReference type="SAM" id="SignalP"/>
    </source>
</evidence>
<keyword evidence="4" id="KW-1185">Reference proteome</keyword>
<evidence type="ECO:0000256" key="1">
    <source>
        <dbReference type="SAM" id="MobiDB-lite"/>
    </source>
</evidence>
<evidence type="ECO:0000313" key="3">
    <source>
        <dbReference type="EMBL" id="KXN69717.1"/>
    </source>
</evidence>
<evidence type="ECO:0000313" key="4">
    <source>
        <dbReference type="Proteomes" id="UP000070444"/>
    </source>
</evidence>
<reference evidence="3 4" key="1">
    <citation type="journal article" date="2015" name="Genome Biol. Evol.">
        <title>Phylogenomic analyses indicate that early fungi evolved digesting cell walls of algal ancestors of land plants.</title>
        <authorList>
            <person name="Chang Y."/>
            <person name="Wang S."/>
            <person name="Sekimoto S."/>
            <person name="Aerts A.L."/>
            <person name="Choi C."/>
            <person name="Clum A."/>
            <person name="LaButti K.M."/>
            <person name="Lindquist E.A."/>
            <person name="Yee Ngan C."/>
            <person name="Ohm R.A."/>
            <person name="Salamov A.A."/>
            <person name="Grigoriev I.V."/>
            <person name="Spatafora J.W."/>
            <person name="Berbee M.L."/>
        </authorList>
    </citation>
    <scope>NUCLEOTIDE SEQUENCE [LARGE SCALE GENOMIC DNA]</scope>
    <source>
        <strain evidence="3 4">NRRL 28638</strain>
    </source>
</reference>
<sequence>MNSLILAIVLAFSSFISALYIDQSSSGANHFAYLLFGTLPSLGGIGNFRPPQSPQVPQGDSGIDLEQNYPVKDANNDETSLIKS</sequence>
<dbReference type="AlphaFoldDB" id="A0A137P3X6"/>
<name>A0A137P3X6_CONC2</name>